<proteinExistence type="inferred from homology"/>
<feature type="domain" description="MobA-like NTP transferase" evidence="19">
    <location>
        <begin position="7"/>
        <end position="131"/>
    </location>
</feature>
<evidence type="ECO:0000313" key="21">
    <source>
        <dbReference type="Proteomes" id="UP000600865"/>
    </source>
</evidence>
<feature type="binding site" evidence="18">
    <location>
        <position position="333"/>
    </location>
    <ligand>
        <name>UDP-N-acetyl-alpha-D-glucosamine</name>
        <dbReference type="ChEBI" id="CHEBI:57705"/>
    </ligand>
</feature>
<organism evidence="20 21">
    <name type="scientific">Litorimonas cladophorae</name>
    <dbReference type="NCBI Taxonomy" id="1220491"/>
    <lineage>
        <taxon>Bacteria</taxon>
        <taxon>Pseudomonadati</taxon>
        <taxon>Pseudomonadota</taxon>
        <taxon>Alphaproteobacteria</taxon>
        <taxon>Maricaulales</taxon>
        <taxon>Robiginitomaculaceae</taxon>
    </lineage>
</organism>
<feature type="binding site" evidence="18">
    <location>
        <position position="226"/>
    </location>
    <ligand>
        <name>Mg(2+)</name>
        <dbReference type="ChEBI" id="CHEBI:18420"/>
    </ligand>
</feature>
<feature type="region of interest" description="Pyrophosphorylase" evidence="18">
    <location>
        <begin position="1"/>
        <end position="228"/>
    </location>
</feature>
<gene>
    <name evidence="18 20" type="primary">glmU</name>
    <name evidence="20" type="ORF">GCM10011309_07540</name>
</gene>
<dbReference type="InterPro" id="IPR025877">
    <property type="entry name" value="MobA-like_NTP_Trfase"/>
</dbReference>
<comment type="subunit">
    <text evidence="18">Homotrimer.</text>
</comment>
<dbReference type="PANTHER" id="PTHR43584">
    <property type="entry name" value="NUCLEOTIDYL TRANSFERASE"/>
    <property type="match status" value="1"/>
</dbReference>
<comment type="subcellular location">
    <subcellularLocation>
        <location evidence="1 18">Cytoplasm</location>
    </subcellularLocation>
</comment>
<feature type="binding site" evidence="18">
    <location>
        <position position="405"/>
    </location>
    <ligand>
        <name>acetyl-CoA</name>
        <dbReference type="ChEBI" id="CHEBI:57288"/>
    </ligand>
</feature>
<feature type="binding site" evidence="18">
    <location>
        <position position="105"/>
    </location>
    <ligand>
        <name>Mg(2+)</name>
        <dbReference type="ChEBI" id="CHEBI:18420"/>
    </ligand>
</feature>
<evidence type="ECO:0000256" key="3">
    <source>
        <dbReference type="ARBA" id="ARBA00007947"/>
    </source>
</evidence>
<comment type="caution">
    <text evidence="20">The sequence shown here is derived from an EMBL/GenBank/DDBJ whole genome shotgun (WGS) entry which is preliminary data.</text>
</comment>
<keyword evidence="14 18" id="KW-0961">Cell wall biogenesis/degradation</keyword>
<evidence type="ECO:0000256" key="9">
    <source>
        <dbReference type="ARBA" id="ARBA00022842"/>
    </source>
</evidence>
<keyword evidence="6 18" id="KW-0548">Nucleotidyltransferase</keyword>
<comment type="similarity">
    <text evidence="2 18">In the C-terminal section; belongs to the transferase hexapeptide repeat family.</text>
</comment>
<dbReference type="GO" id="GO:0000902">
    <property type="term" value="P:cell morphogenesis"/>
    <property type="evidence" value="ECO:0007669"/>
    <property type="project" value="UniProtKB-UniRule"/>
</dbReference>
<feature type="binding site" evidence="18">
    <location>
        <position position="387"/>
    </location>
    <ligand>
        <name>acetyl-CoA</name>
        <dbReference type="ChEBI" id="CHEBI:57288"/>
    </ligand>
</feature>
<dbReference type="EC" id="2.7.7.23" evidence="18"/>
<dbReference type="GO" id="GO:0005737">
    <property type="term" value="C:cytoplasm"/>
    <property type="evidence" value="ECO:0007669"/>
    <property type="project" value="UniProtKB-SubCell"/>
</dbReference>
<name>A0A918NBF2_9PROT</name>
<comment type="function">
    <text evidence="17 18">Catalyzes the last two sequential reactions in the de novo biosynthetic pathway for UDP-N-acetylglucosamine (UDP-GlcNAc). The C-terminal domain catalyzes the transfer of acetyl group from acetyl coenzyme A to glucosamine-1-phosphate (GlcN-1-P) to produce N-acetylglucosamine-1-phosphate (GlcNAc-1-P), which is converted into UDP-GlcNAc by the transfer of uridine 5-monophosphate (from uridine 5-triphosphate), a reaction catalyzed by the N-terminal domain.</text>
</comment>
<feature type="binding site" evidence="18">
    <location>
        <position position="422"/>
    </location>
    <ligand>
        <name>acetyl-CoA</name>
        <dbReference type="ChEBI" id="CHEBI:57288"/>
    </ligand>
</feature>
<keyword evidence="8 18" id="KW-0677">Repeat</keyword>
<evidence type="ECO:0000256" key="15">
    <source>
        <dbReference type="ARBA" id="ARBA00048247"/>
    </source>
</evidence>
<comment type="pathway">
    <text evidence="18">Nucleotide-sugar biosynthesis; UDP-N-acetyl-alpha-D-glucosamine biosynthesis; UDP-N-acetyl-alpha-D-glucosamine from N-acetyl-alpha-D-glucosamine 1-phosphate: step 1/1.</text>
</comment>
<keyword evidence="9 18" id="KW-0460">Magnesium</keyword>
<dbReference type="InterPro" id="IPR011004">
    <property type="entry name" value="Trimer_LpxA-like_sf"/>
</dbReference>
<keyword evidence="4 18" id="KW-0963">Cytoplasm</keyword>
<feature type="binding site" evidence="18">
    <location>
        <position position="140"/>
    </location>
    <ligand>
        <name>UDP-N-acetyl-alpha-D-glucosamine</name>
        <dbReference type="ChEBI" id="CHEBI:57705"/>
    </ligand>
</feature>
<comment type="caution">
    <text evidence="18">Lacks conserved residue(s) required for the propagation of feature annotation.</text>
</comment>
<sequence length="447" mass="46735">MTTKRAAIILAAGKSTRMKSSRSKVLHPIGGRPMIEWVTNLAKGAGIERIVCVVGEDNADVRAAAEGLGLDIAVQEPQMGTGHAVQCAKAALDNFDGQVVVLYADTPLISGKTLNRVFEAFETHALAVLGFEAADPAAYGRLVTQGADLHAIVEAKECTAEQLKISLCNSGVVAASAADLFSACDRVTNDNKKGEYYLTDIVEILRGDNKGATVVHASEAEVLGVNDRRDLANAEAAFQAVMREAAMVSGVSLKHPETVYFAYDTILEPDVTVEANVVFGPGVTVRRGATIHAFSHLEGADVGEGASVGPFARLRAGTVLAENAKVGNFVETKKASIGRGSKINHLSYVGDAELGDNVNIGAGTITCNYDGYKKHKTTIGDGAFIGSNSSLVAPVTIGAGAFLGSGGVVTKDVPDDALALARADQVNKLGWGARFRAVQEKLKAKKS</sequence>
<dbReference type="GO" id="GO:0009252">
    <property type="term" value="P:peptidoglycan biosynthetic process"/>
    <property type="evidence" value="ECO:0007669"/>
    <property type="project" value="UniProtKB-UniRule"/>
</dbReference>
<dbReference type="AlphaFoldDB" id="A0A918NBF2"/>
<feature type="binding site" evidence="18">
    <location>
        <position position="362"/>
    </location>
    <ligand>
        <name>acetyl-CoA</name>
        <dbReference type="ChEBI" id="CHEBI:57288"/>
    </ligand>
</feature>
<keyword evidence="12 18" id="KW-0511">Multifunctional enzyme</keyword>
<comment type="similarity">
    <text evidence="3 18">In the N-terminal section; belongs to the N-acetylglucosamine-1-phosphate uridyltransferase family.</text>
</comment>
<dbReference type="NCBIfam" id="NF010933">
    <property type="entry name" value="PRK14353.1"/>
    <property type="match status" value="1"/>
</dbReference>
<feature type="binding site" evidence="18">
    <location>
        <begin position="80"/>
        <end position="81"/>
    </location>
    <ligand>
        <name>UDP-N-acetyl-alpha-D-glucosamine</name>
        <dbReference type="ChEBI" id="CHEBI:57705"/>
    </ligand>
</feature>
<dbReference type="GO" id="GO:0008360">
    <property type="term" value="P:regulation of cell shape"/>
    <property type="evidence" value="ECO:0007669"/>
    <property type="project" value="UniProtKB-KW"/>
</dbReference>
<dbReference type="GO" id="GO:0006048">
    <property type="term" value="P:UDP-N-acetylglucosamine biosynthetic process"/>
    <property type="evidence" value="ECO:0007669"/>
    <property type="project" value="InterPro"/>
</dbReference>
<dbReference type="CDD" id="cd03353">
    <property type="entry name" value="LbH_GlmU_C"/>
    <property type="match status" value="1"/>
</dbReference>
<dbReference type="GO" id="GO:0016020">
    <property type="term" value="C:membrane"/>
    <property type="evidence" value="ECO:0007669"/>
    <property type="project" value="GOC"/>
</dbReference>
<dbReference type="CDD" id="cd02540">
    <property type="entry name" value="GT2_GlmU_N_bac"/>
    <property type="match status" value="1"/>
</dbReference>
<evidence type="ECO:0000259" key="19">
    <source>
        <dbReference type="Pfam" id="PF12804"/>
    </source>
</evidence>
<evidence type="ECO:0000256" key="8">
    <source>
        <dbReference type="ARBA" id="ARBA00022737"/>
    </source>
</evidence>
<dbReference type="InterPro" id="IPR050065">
    <property type="entry name" value="GlmU-like"/>
</dbReference>
<comment type="pathway">
    <text evidence="18">Nucleotide-sugar biosynthesis; UDP-N-acetyl-alpha-D-glucosamine biosynthesis; N-acetyl-alpha-D-glucosamine 1-phosphate from alpha-D-glucosamine 6-phosphate (route II): step 2/2.</text>
</comment>
<dbReference type="SUPFAM" id="SSF53448">
    <property type="entry name" value="Nucleotide-diphospho-sugar transferases"/>
    <property type="match status" value="1"/>
</dbReference>
<evidence type="ECO:0000256" key="12">
    <source>
        <dbReference type="ARBA" id="ARBA00023268"/>
    </source>
</evidence>
<dbReference type="HAMAP" id="MF_01631">
    <property type="entry name" value="GlmU"/>
    <property type="match status" value="1"/>
</dbReference>
<feature type="binding site" evidence="18">
    <location>
        <position position="154"/>
    </location>
    <ligand>
        <name>UDP-N-acetyl-alpha-D-glucosamine</name>
        <dbReference type="ChEBI" id="CHEBI:57705"/>
    </ligand>
</feature>
<feature type="binding site" evidence="18">
    <location>
        <position position="169"/>
    </location>
    <ligand>
        <name>UDP-N-acetyl-alpha-D-glucosamine</name>
        <dbReference type="ChEBI" id="CHEBI:57705"/>
    </ligand>
</feature>
<evidence type="ECO:0000313" key="20">
    <source>
        <dbReference type="EMBL" id="GGX60196.1"/>
    </source>
</evidence>
<feature type="binding site" evidence="18">
    <location>
        <position position="359"/>
    </location>
    <ligand>
        <name>UDP-N-acetyl-alpha-D-glucosamine</name>
        <dbReference type="ChEBI" id="CHEBI:57705"/>
    </ligand>
</feature>
<evidence type="ECO:0000256" key="4">
    <source>
        <dbReference type="ARBA" id="ARBA00022490"/>
    </source>
</evidence>
<keyword evidence="21" id="KW-1185">Reference proteome</keyword>
<evidence type="ECO:0000256" key="7">
    <source>
        <dbReference type="ARBA" id="ARBA00022723"/>
    </source>
</evidence>
<feature type="binding site" evidence="18">
    <location>
        <position position="315"/>
    </location>
    <ligand>
        <name>UDP-N-acetyl-alpha-D-glucosamine</name>
        <dbReference type="ChEBI" id="CHEBI:57705"/>
    </ligand>
</feature>
<dbReference type="NCBIfam" id="TIGR01173">
    <property type="entry name" value="glmU"/>
    <property type="match status" value="1"/>
</dbReference>
<keyword evidence="13 18" id="KW-0012">Acyltransferase</keyword>
<dbReference type="GO" id="GO:0009245">
    <property type="term" value="P:lipid A biosynthetic process"/>
    <property type="evidence" value="ECO:0007669"/>
    <property type="project" value="UniProtKB-UniRule"/>
</dbReference>
<dbReference type="EC" id="2.3.1.157" evidence="18"/>
<evidence type="ECO:0000256" key="2">
    <source>
        <dbReference type="ARBA" id="ARBA00007707"/>
    </source>
</evidence>
<feature type="binding site" evidence="18">
    <location>
        <position position="348"/>
    </location>
    <ligand>
        <name>UDP-N-acetyl-alpha-D-glucosamine</name>
        <dbReference type="ChEBI" id="CHEBI:57705"/>
    </ligand>
</feature>
<evidence type="ECO:0000256" key="14">
    <source>
        <dbReference type="ARBA" id="ARBA00023316"/>
    </source>
</evidence>
<reference evidence="20 21" key="1">
    <citation type="journal article" date="2014" name="Int. J. Syst. Evol. Microbiol.">
        <title>Complete genome sequence of Corynebacterium casei LMG S-19264T (=DSM 44701T), isolated from a smear-ripened cheese.</title>
        <authorList>
            <consortium name="US DOE Joint Genome Institute (JGI-PGF)"/>
            <person name="Walter F."/>
            <person name="Albersmeier A."/>
            <person name="Kalinowski J."/>
            <person name="Ruckert C."/>
        </authorList>
    </citation>
    <scope>NUCLEOTIDE SEQUENCE [LARGE SCALE GENOMIC DNA]</scope>
    <source>
        <strain evidence="20 21">KCTC 23968</strain>
    </source>
</reference>
<dbReference type="InterPro" id="IPR038009">
    <property type="entry name" value="GlmU_C_LbH"/>
</dbReference>
<evidence type="ECO:0000256" key="18">
    <source>
        <dbReference type="HAMAP-Rule" id="MF_01631"/>
    </source>
</evidence>
<evidence type="ECO:0000256" key="13">
    <source>
        <dbReference type="ARBA" id="ARBA00023315"/>
    </source>
</evidence>
<evidence type="ECO:0000256" key="16">
    <source>
        <dbReference type="ARBA" id="ARBA00048493"/>
    </source>
</evidence>
<evidence type="ECO:0000256" key="6">
    <source>
        <dbReference type="ARBA" id="ARBA00022695"/>
    </source>
</evidence>
<keyword evidence="11 18" id="KW-0573">Peptidoglycan synthesis</keyword>
<dbReference type="InterPro" id="IPR001451">
    <property type="entry name" value="Hexapep"/>
</dbReference>
<comment type="catalytic activity">
    <reaction evidence="16 18">
        <text>N-acetyl-alpha-D-glucosamine 1-phosphate + UTP + H(+) = UDP-N-acetyl-alpha-D-glucosamine + diphosphate</text>
        <dbReference type="Rhea" id="RHEA:13509"/>
        <dbReference type="ChEBI" id="CHEBI:15378"/>
        <dbReference type="ChEBI" id="CHEBI:33019"/>
        <dbReference type="ChEBI" id="CHEBI:46398"/>
        <dbReference type="ChEBI" id="CHEBI:57705"/>
        <dbReference type="ChEBI" id="CHEBI:57776"/>
        <dbReference type="EC" id="2.7.7.23"/>
    </reaction>
</comment>
<keyword evidence="7 18" id="KW-0479">Metal-binding</keyword>
<evidence type="ECO:0000256" key="1">
    <source>
        <dbReference type="ARBA" id="ARBA00004496"/>
    </source>
</evidence>
<feature type="binding site" evidence="18">
    <location>
        <begin position="368"/>
        <end position="369"/>
    </location>
    <ligand>
        <name>acetyl-CoA</name>
        <dbReference type="ChEBI" id="CHEBI:57288"/>
    </ligand>
</feature>
<dbReference type="PANTHER" id="PTHR43584:SF3">
    <property type="entry name" value="BIFUNCTIONAL PROTEIN GLMU"/>
    <property type="match status" value="1"/>
</dbReference>
<feature type="active site" description="Proton acceptor" evidence="18">
    <location>
        <position position="345"/>
    </location>
</feature>
<dbReference type="Gene3D" id="2.160.10.10">
    <property type="entry name" value="Hexapeptide repeat proteins"/>
    <property type="match status" value="1"/>
</dbReference>
<dbReference type="GO" id="GO:0003977">
    <property type="term" value="F:UDP-N-acetylglucosamine diphosphorylase activity"/>
    <property type="evidence" value="ECO:0007669"/>
    <property type="project" value="UniProtKB-UniRule"/>
</dbReference>
<keyword evidence="5 18" id="KW-0808">Transferase</keyword>
<protein>
    <recommendedName>
        <fullName evidence="18">Bifunctional protein GlmU</fullName>
    </recommendedName>
    <domain>
        <recommendedName>
            <fullName evidence="18">UDP-N-acetylglucosamine pyrophosphorylase</fullName>
            <ecNumber evidence="18">2.7.7.23</ecNumber>
        </recommendedName>
        <alternativeName>
            <fullName evidence="18">N-acetylglucosamine-1-phosphate uridyltransferase</fullName>
        </alternativeName>
    </domain>
    <domain>
        <recommendedName>
            <fullName evidence="18">Glucosamine-1-phosphate N-acetyltransferase</fullName>
            <ecNumber evidence="18">2.3.1.157</ecNumber>
        </recommendedName>
    </domain>
</protein>
<feature type="binding site" evidence="18">
    <location>
        <begin position="10"/>
        <end position="13"/>
    </location>
    <ligand>
        <name>UDP-N-acetyl-alpha-D-glucosamine</name>
        <dbReference type="ChEBI" id="CHEBI:57705"/>
    </ligand>
</feature>
<dbReference type="EMBL" id="BMYV01000001">
    <property type="protein sequence ID" value="GGX60196.1"/>
    <property type="molecule type" value="Genomic_DNA"/>
</dbReference>
<keyword evidence="10 18" id="KW-0133">Cell shape</keyword>
<feature type="binding site" evidence="18">
    <location>
        <position position="75"/>
    </location>
    <ligand>
        <name>UDP-N-acetyl-alpha-D-glucosamine</name>
        <dbReference type="ChEBI" id="CHEBI:57705"/>
    </ligand>
</feature>
<feature type="binding site" evidence="18">
    <location>
        <position position="226"/>
    </location>
    <ligand>
        <name>UDP-N-acetyl-alpha-D-glucosamine</name>
        <dbReference type="ChEBI" id="CHEBI:57705"/>
    </ligand>
</feature>
<dbReference type="GO" id="GO:0019134">
    <property type="term" value="F:glucosamine-1-phosphate N-acetyltransferase activity"/>
    <property type="evidence" value="ECO:0007669"/>
    <property type="project" value="UniProtKB-UniRule"/>
</dbReference>
<evidence type="ECO:0000256" key="11">
    <source>
        <dbReference type="ARBA" id="ARBA00022984"/>
    </source>
</evidence>
<comment type="cofactor">
    <cofactor evidence="18">
        <name>Mg(2+)</name>
        <dbReference type="ChEBI" id="CHEBI:18420"/>
    </cofactor>
    <text evidence="18">Binds 1 Mg(2+) ion per subunit.</text>
</comment>
<comment type="pathway">
    <text evidence="18">Bacterial outer membrane biogenesis; LPS lipid A biosynthesis.</text>
</comment>
<dbReference type="Proteomes" id="UP000600865">
    <property type="component" value="Unassembled WGS sequence"/>
</dbReference>
<dbReference type="GO" id="GO:0071555">
    <property type="term" value="P:cell wall organization"/>
    <property type="evidence" value="ECO:0007669"/>
    <property type="project" value="UniProtKB-KW"/>
</dbReference>
<dbReference type="SUPFAM" id="SSF51161">
    <property type="entry name" value="Trimeric LpxA-like enzymes"/>
    <property type="match status" value="1"/>
</dbReference>
<evidence type="ECO:0000256" key="5">
    <source>
        <dbReference type="ARBA" id="ARBA00022679"/>
    </source>
</evidence>
<dbReference type="RefSeq" id="WP_189581463.1">
    <property type="nucleotide sequence ID" value="NZ_BMYV01000001.1"/>
</dbReference>
<dbReference type="Gene3D" id="3.90.550.10">
    <property type="entry name" value="Spore Coat Polysaccharide Biosynthesis Protein SpsA, Chain A"/>
    <property type="match status" value="1"/>
</dbReference>
<feature type="binding site" evidence="18">
    <location>
        <position position="24"/>
    </location>
    <ligand>
        <name>UDP-N-acetyl-alpha-D-glucosamine</name>
        <dbReference type="ChEBI" id="CHEBI:57705"/>
    </ligand>
</feature>
<evidence type="ECO:0000256" key="17">
    <source>
        <dbReference type="ARBA" id="ARBA00049628"/>
    </source>
</evidence>
<dbReference type="Pfam" id="PF12804">
    <property type="entry name" value="NTP_transf_3"/>
    <property type="match status" value="1"/>
</dbReference>
<dbReference type="GO" id="GO:0000287">
    <property type="term" value="F:magnesium ion binding"/>
    <property type="evidence" value="ECO:0007669"/>
    <property type="project" value="UniProtKB-UniRule"/>
</dbReference>
<comment type="catalytic activity">
    <reaction evidence="15 18">
        <text>alpha-D-glucosamine 1-phosphate + acetyl-CoA = N-acetyl-alpha-D-glucosamine 1-phosphate + CoA + H(+)</text>
        <dbReference type="Rhea" id="RHEA:13725"/>
        <dbReference type="ChEBI" id="CHEBI:15378"/>
        <dbReference type="ChEBI" id="CHEBI:57287"/>
        <dbReference type="ChEBI" id="CHEBI:57288"/>
        <dbReference type="ChEBI" id="CHEBI:57776"/>
        <dbReference type="ChEBI" id="CHEBI:58516"/>
        <dbReference type="EC" id="2.3.1.157"/>
    </reaction>
</comment>
<dbReference type="InterPro" id="IPR029044">
    <property type="entry name" value="Nucleotide-diphossugar_trans"/>
</dbReference>
<accession>A0A918NBF2</accession>
<feature type="region of interest" description="Linker" evidence="18">
    <location>
        <begin position="229"/>
        <end position="249"/>
    </location>
</feature>
<evidence type="ECO:0000256" key="10">
    <source>
        <dbReference type="ARBA" id="ARBA00022960"/>
    </source>
</evidence>
<feature type="region of interest" description="N-acetyltransferase" evidence="18">
    <location>
        <begin position="250"/>
        <end position="447"/>
    </location>
</feature>
<dbReference type="InterPro" id="IPR005882">
    <property type="entry name" value="Bifunctional_GlmU"/>
</dbReference>
<dbReference type="Pfam" id="PF00132">
    <property type="entry name" value="Hexapep"/>
    <property type="match status" value="1"/>
</dbReference>